<evidence type="ECO:0000313" key="3">
    <source>
        <dbReference type="Proteomes" id="UP000003824"/>
    </source>
</evidence>
<dbReference type="AlphaFoldDB" id="D5ZUY8"/>
<protein>
    <submittedName>
        <fullName evidence="2">Predicted protein</fullName>
    </submittedName>
</protein>
<organism evidence="2 3">
    <name type="scientific">Streptomyces viridosporus (strain ATCC 14672 / DSM 40746 / JCM 4963 / KCTC 9882 / NRRL B-12104 / FH 1290)</name>
    <name type="common">Streptomyces ghanaensis</name>
    <dbReference type="NCBI Taxonomy" id="566461"/>
    <lineage>
        <taxon>Bacteria</taxon>
        <taxon>Bacillati</taxon>
        <taxon>Actinomycetota</taxon>
        <taxon>Actinomycetes</taxon>
        <taxon>Kitasatosporales</taxon>
        <taxon>Streptomycetaceae</taxon>
        <taxon>Streptomyces</taxon>
    </lineage>
</organism>
<gene>
    <name evidence="2" type="ORF">SSFG_04059</name>
</gene>
<evidence type="ECO:0000313" key="2">
    <source>
        <dbReference type="EMBL" id="EFE68816.2"/>
    </source>
</evidence>
<reference evidence="3" key="1">
    <citation type="submission" date="2008-12" db="EMBL/GenBank/DDBJ databases">
        <title>Annotation of Streptomyces ghanaensis ATCC 14672.</title>
        <authorList>
            <consortium name="The Broad Institute Genome Sequencing Platform"/>
            <consortium name="Broad Institute Microbial Sequencing Center"/>
            <person name="Fischbach M."/>
            <person name="Ward D."/>
            <person name="Young S."/>
            <person name="Kodira C.D."/>
            <person name="Zeng Q."/>
            <person name="Koehrsen M."/>
            <person name="Godfrey P."/>
            <person name="Alvarado L."/>
            <person name="Berlin A.M."/>
            <person name="Borenstein D."/>
            <person name="Chen Z."/>
            <person name="Engels R."/>
            <person name="Freedman E."/>
            <person name="Gellesch M."/>
            <person name="Goldberg J."/>
            <person name="Griggs A."/>
            <person name="Gujja S."/>
            <person name="Heiman D.I."/>
            <person name="Hepburn T.A."/>
            <person name="Howarth C."/>
            <person name="Jen D."/>
            <person name="Larson L."/>
            <person name="Lewis B."/>
            <person name="Mehta T."/>
            <person name="Park D."/>
            <person name="Pearson M."/>
            <person name="Roberts A."/>
            <person name="Saif S."/>
            <person name="Shea T.D."/>
            <person name="Shenoy N."/>
            <person name="Sisk P."/>
            <person name="Stolte C."/>
            <person name="Sykes S.N."/>
            <person name="Walk T."/>
            <person name="White J."/>
            <person name="Yandava C."/>
            <person name="Straight P."/>
            <person name="Clardy J."/>
            <person name="Hung D."/>
            <person name="Kolter R."/>
            <person name="Mekalanos J."/>
            <person name="Walker S."/>
            <person name="Walsh C.T."/>
            <person name="Wieland B.L.C."/>
            <person name="Ilzarbe M."/>
            <person name="Galagan J."/>
            <person name="Nusbaum C."/>
            <person name="Birren B."/>
        </authorList>
    </citation>
    <scope>NUCLEOTIDE SEQUENCE [LARGE SCALE GENOMIC DNA]</scope>
    <source>
        <strain evidence="3">ATCC 14672 / DSM 40746 / JCM 4963 / KCTC 9882 / NRRL B-12104 / FH 1290</strain>
    </source>
</reference>
<feature type="region of interest" description="Disordered" evidence="1">
    <location>
        <begin position="23"/>
        <end position="42"/>
    </location>
</feature>
<sequence>MRGTLGDHRAAVTGISEKEVDAGPGGFLGFQVHEKGGGSADV</sequence>
<name>D5ZUY8_STRV1</name>
<evidence type="ECO:0000256" key="1">
    <source>
        <dbReference type="SAM" id="MobiDB-lite"/>
    </source>
</evidence>
<proteinExistence type="predicted"/>
<accession>D5ZUY8</accession>
<dbReference type="EMBL" id="DS999641">
    <property type="protein sequence ID" value="EFE68816.2"/>
    <property type="molecule type" value="Genomic_DNA"/>
</dbReference>
<dbReference type="Proteomes" id="UP000003824">
    <property type="component" value="Unassembled WGS sequence"/>
</dbReference>